<dbReference type="GO" id="GO:0043332">
    <property type="term" value="C:mating projection tip"/>
    <property type="evidence" value="ECO:0007669"/>
    <property type="project" value="TreeGrafter"/>
</dbReference>
<dbReference type="OrthoDB" id="2305498at2759"/>
<name>A0A8X7NJC7_CANPA</name>
<dbReference type="EMBL" id="JABWAB010000005">
    <property type="protein sequence ID" value="KAF6050976.1"/>
    <property type="molecule type" value="Genomic_DNA"/>
</dbReference>
<dbReference type="InterPro" id="IPR051873">
    <property type="entry name" value="KNR4/SMI1_regulator"/>
</dbReference>
<feature type="domain" description="Knr4/Smi1-like" evidence="3">
    <location>
        <begin position="98"/>
        <end position="316"/>
    </location>
</feature>
<evidence type="ECO:0000259" key="3">
    <source>
        <dbReference type="SMART" id="SM00860"/>
    </source>
</evidence>
<dbReference type="SUPFAM" id="SSF160631">
    <property type="entry name" value="SMI1/KNR4-like"/>
    <property type="match status" value="1"/>
</dbReference>
<dbReference type="AlphaFoldDB" id="A0A8X7NJC7"/>
<dbReference type="InterPro" id="IPR009203">
    <property type="entry name" value="Knr4/Smi1"/>
</dbReference>
<comment type="caution">
    <text evidence="4">The sequence shown here is derived from an EMBL/GenBank/DDBJ whole genome shotgun (WGS) entry which is preliminary data.</text>
</comment>
<sequence>MKFSQRLHEIIYSLSTDDKYSEFDSRKSFNRVNKPDSENLLGMNSSYNNSSVDSIHNITTNEPSDGSEGVHEMRLAWRHIKHWLVKYAPDLNSSLSSKCTSADLEDFQKDLHIKLPQSVFQFFKITDGQSNFGNQLNIDTNGLIFGLRLMSLDDIMIQTENWRKVADYINTGISQQNNKANGLSKLPVSHASSSQYKKKLGLNTSSELSSAETSFDLTDTQSRKTSVSSHDADLTSTKSTHNHLRMPKQRSIPPKMIHETFAHPMWIPLATDEVGNYIGIDLSPPPAGKWGQVILFGRDFDFKFQIADTWGDFLLIFANDLEMGNWDIKANRKNNDGDLFIGNEGEIVFVDKESKLEVPYLEVLKRRAVKKWMTKMENEPPENVNKELLDELKQNEVSILALHNKSFQSIDTFITKNLNLLDHAKSLQTSSNNDNEEEDDEDDDEDDEEDDIKQVSKPKKTEDKLKINSKANSSKSPLSQEVTEDDQDLDDAEENNPTPDDDKTLQEVDFRT</sequence>
<protein>
    <submittedName>
        <fullName evidence="4">SMI1 / KNR4 (SUKH-1) family protein</fullName>
    </submittedName>
</protein>
<feature type="region of interest" description="Disordered" evidence="2">
    <location>
        <begin position="213"/>
        <end position="249"/>
    </location>
</feature>
<dbReference type="Proteomes" id="UP000590412">
    <property type="component" value="Unassembled WGS sequence"/>
</dbReference>
<feature type="region of interest" description="Disordered" evidence="2">
    <location>
        <begin position="427"/>
        <end position="512"/>
    </location>
</feature>
<evidence type="ECO:0000313" key="4">
    <source>
        <dbReference type="EMBL" id="KAF6050976.1"/>
    </source>
</evidence>
<reference evidence="4" key="1">
    <citation type="submission" date="2020-03" db="EMBL/GenBank/DDBJ databases">
        <title>FDA dAtabase for Regulatory Grade micrObial Sequences (FDA-ARGOS): Supporting development and validation of Infectious Disease Dx tests.</title>
        <authorList>
            <person name="Campos J."/>
            <person name="Goldberg B."/>
            <person name="Tallon L."/>
            <person name="Sadzewicz L."/>
            <person name="Vavikolanu K."/>
            <person name="Mehta A."/>
            <person name="Aluvathingal J."/>
            <person name="Nadendla S."/>
            <person name="Nandy P."/>
            <person name="Geyer C."/>
            <person name="Yan Y."/>
            <person name="Sichtig H."/>
        </authorList>
    </citation>
    <scope>NUCLEOTIDE SEQUENCE [LARGE SCALE GENOMIC DNA]</scope>
    <source>
        <strain evidence="4">FDAARGOS_652</strain>
    </source>
</reference>
<comment type="similarity">
    <text evidence="1">Belongs to the KNR4/SMI1 family.</text>
</comment>
<feature type="compositionally biased region" description="Basic and acidic residues" evidence="2">
    <location>
        <begin position="500"/>
        <end position="512"/>
    </location>
</feature>
<dbReference type="InterPro" id="IPR037883">
    <property type="entry name" value="Knr4/Smi1-like_sf"/>
</dbReference>
<organism evidence="4 5">
    <name type="scientific">Candida parapsilosis</name>
    <name type="common">Yeast</name>
    <dbReference type="NCBI Taxonomy" id="5480"/>
    <lineage>
        <taxon>Eukaryota</taxon>
        <taxon>Fungi</taxon>
        <taxon>Dikarya</taxon>
        <taxon>Ascomycota</taxon>
        <taxon>Saccharomycotina</taxon>
        <taxon>Pichiomycetes</taxon>
        <taxon>Debaryomycetaceae</taxon>
        <taxon>Candida/Lodderomyces clade</taxon>
        <taxon>Candida</taxon>
    </lineage>
</organism>
<evidence type="ECO:0000256" key="2">
    <source>
        <dbReference type="SAM" id="MobiDB-lite"/>
    </source>
</evidence>
<feature type="compositionally biased region" description="Polar residues" evidence="2">
    <location>
        <begin position="469"/>
        <end position="481"/>
    </location>
</feature>
<dbReference type="PIRSF" id="PIRSF017023">
    <property type="entry name" value="KNR4"/>
    <property type="match status" value="1"/>
</dbReference>
<gene>
    <name evidence="4" type="ORF">FOB60_003644</name>
</gene>
<dbReference type="PANTHER" id="PTHR47432:SF1">
    <property type="entry name" value="CELL WALL ASSEMBLY REGULATOR SMI1"/>
    <property type="match status" value="1"/>
</dbReference>
<dbReference type="InterPro" id="IPR018958">
    <property type="entry name" value="Knr4/Smi1-like_dom"/>
</dbReference>
<evidence type="ECO:0000256" key="1">
    <source>
        <dbReference type="ARBA" id="ARBA00005303"/>
    </source>
</evidence>
<feature type="compositionally biased region" description="Acidic residues" evidence="2">
    <location>
        <begin position="482"/>
        <end position="494"/>
    </location>
</feature>
<dbReference type="GO" id="GO:0070880">
    <property type="term" value="P:fungal-type cell wall beta-glucan biosynthetic process"/>
    <property type="evidence" value="ECO:0007669"/>
    <property type="project" value="TreeGrafter"/>
</dbReference>
<feature type="compositionally biased region" description="Polar residues" evidence="2">
    <location>
        <begin position="213"/>
        <end position="239"/>
    </location>
</feature>
<dbReference type="SMART" id="SM00860">
    <property type="entry name" value="SMI1_KNR4"/>
    <property type="match status" value="1"/>
</dbReference>
<dbReference type="PANTHER" id="PTHR47432">
    <property type="entry name" value="CELL WALL ASSEMBLY REGULATOR SMI1"/>
    <property type="match status" value="1"/>
</dbReference>
<evidence type="ECO:0000313" key="5">
    <source>
        <dbReference type="Proteomes" id="UP000590412"/>
    </source>
</evidence>
<proteinExistence type="inferred from homology"/>
<dbReference type="Pfam" id="PF09346">
    <property type="entry name" value="SMI1_KNR4"/>
    <property type="match status" value="1"/>
</dbReference>
<accession>A0A8X7NJC7</accession>
<feature type="compositionally biased region" description="Acidic residues" evidence="2">
    <location>
        <begin position="434"/>
        <end position="451"/>
    </location>
</feature>